<name>A0A1B2LQI1_AERSS</name>
<evidence type="ECO:0000313" key="1">
    <source>
        <dbReference type="EMBL" id="AOA33829.1"/>
    </source>
</evidence>
<organism evidence="1">
    <name type="scientific">Aeromonas salmonicida subsp. salmonicida</name>
    <dbReference type="NCBI Taxonomy" id="29491"/>
    <lineage>
        <taxon>Bacteria</taxon>
        <taxon>Pseudomonadati</taxon>
        <taxon>Pseudomonadota</taxon>
        <taxon>Gammaproteobacteria</taxon>
        <taxon>Aeromonadales</taxon>
        <taxon>Aeromonadaceae</taxon>
        <taxon>Aeromonas</taxon>
    </lineage>
</organism>
<dbReference type="EMBL" id="KU923576">
    <property type="protein sequence ID" value="AOA33829.1"/>
    <property type="molecule type" value="Genomic_DNA"/>
</dbReference>
<dbReference type="AlphaFoldDB" id="A0A1B2LQI1"/>
<sequence length="148" mass="16252">MNSTNSNCSAGHDATIVSFFEKNGEMCLSEAIDGGLRTVRGSKDRKLLGKALRRLVVDGFLTRRTEVRLCRGGYGYPQHLIVYRALTPKERRVSKREVELTSQCDELLTALEGVHRIASLSNMTHNMMVIRDQSAAAIAKAKAKGGAT</sequence>
<proteinExistence type="predicted"/>
<accession>A0A1B2LQI1</accession>
<reference evidence="1" key="1">
    <citation type="journal article" date="2016" name="FEMS Microbiol. Lett.">
        <title>Aeromonas salmonicida subsp. salmonicida strains isolated from Chinese freshwater fish contain a novel genomic island and possible regional-specific mobile genetic elements profiles.</title>
        <authorList>
            <person name="Long M."/>
            <person name="Nielsen T.K."/>
            <person name="Leisner J.J."/>
            <person name="Hansen L.H."/>
            <person name="Shen Z.X."/>
            <person name="Zhang Q.Q."/>
            <person name="Li A."/>
        </authorList>
    </citation>
    <scope>NUCLEOTIDE SEQUENCE</scope>
    <source>
        <strain evidence="1">BG</strain>
    </source>
</reference>
<protein>
    <submittedName>
        <fullName evidence="1">Uncharacterized protein</fullName>
    </submittedName>
</protein>